<evidence type="ECO:0000256" key="2">
    <source>
        <dbReference type="ARBA" id="ARBA00023315"/>
    </source>
</evidence>
<name>A0A4S4FSU8_9MICO</name>
<keyword evidence="6" id="KW-1185">Reference proteome</keyword>
<dbReference type="InterPro" id="IPR016181">
    <property type="entry name" value="Acyl_CoA_acyltransferase"/>
</dbReference>
<dbReference type="EMBL" id="SSSM01000001">
    <property type="protein sequence ID" value="THG33388.1"/>
    <property type="molecule type" value="Genomic_DNA"/>
</dbReference>
<dbReference type="OrthoDB" id="9809583at2"/>
<comment type="similarity">
    <text evidence="3">Belongs to the acetyltransferase family. RimJ subfamily.</text>
</comment>
<keyword evidence="1 5" id="KW-0808">Transferase</keyword>
<dbReference type="PROSITE" id="PS51186">
    <property type="entry name" value="GNAT"/>
    <property type="match status" value="1"/>
</dbReference>
<evidence type="ECO:0000259" key="4">
    <source>
        <dbReference type="PROSITE" id="PS51186"/>
    </source>
</evidence>
<dbReference type="InterPro" id="IPR051531">
    <property type="entry name" value="N-acetyltransferase"/>
</dbReference>
<proteinExistence type="inferred from homology"/>
<dbReference type="GO" id="GO:0008999">
    <property type="term" value="F:protein-N-terminal-alanine acetyltransferase activity"/>
    <property type="evidence" value="ECO:0007669"/>
    <property type="project" value="TreeGrafter"/>
</dbReference>
<dbReference type="AlphaFoldDB" id="A0A4S4FSU8"/>
<evidence type="ECO:0000313" key="6">
    <source>
        <dbReference type="Proteomes" id="UP000309133"/>
    </source>
</evidence>
<feature type="domain" description="N-acetyltransferase" evidence="4">
    <location>
        <begin position="12"/>
        <end position="184"/>
    </location>
</feature>
<reference evidence="5 6" key="1">
    <citation type="submission" date="2019-04" db="EMBL/GenBank/DDBJ databases">
        <authorList>
            <person name="Jiang L."/>
        </authorList>
    </citation>
    <scope>NUCLEOTIDE SEQUENCE [LARGE SCALE GENOMIC DNA]</scope>
    <source>
        <strain evidence="5 6">YIM 131853</strain>
    </source>
</reference>
<sequence length="184" mass="20153">MIERDRADGPELILRPWSDGDLGLLRRINAPEMTAHLGGPETEEKLLARHARYVGIEAAGESHMWRIDRLTDPGAADLGAADARSVGSIGIWPSDWQGDPGWETGWSILPEFQGQGLASAAAREVVRRARGFARFEWLYAFPGVGNVPSNAVCRSAGFEKVGEEDVEYPKGSLMRAGVWRIRVG</sequence>
<dbReference type="Pfam" id="PF13302">
    <property type="entry name" value="Acetyltransf_3"/>
    <property type="match status" value="1"/>
</dbReference>
<dbReference type="PANTHER" id="PTHR43792:SF8">
    <property type="entry name" value="[RIBOSOMAL PROTEIN US5]-ALANINE N-ACETYLTRANSFERASE"/>
    <property type="match status" value="1"/>
</dbReference>
<dbReference type="InterPro" id="IPR000182">
    <property type="entry name" value="GNAT_dom"/>
</dbReference>
<accession>A0A4S4FSU8</accession>
<dbReference type="SUPFAM" id="SSF55729">
    <property type="entry name" value="Acyl-CoA N-acyltransferases (Nat)"/>
    <property type="match status" value="1"/>
</dbReference>
<gene>
    <name evidence="5" type="ORF">E6C64_03305</name>
</gene>
<keyword evidence="2" id="KW-0012">Acyltransferase</keyword>
<evidence type="ECO:0000256" key="1">
    <source>
        <dbReference type="ARBA" id="ARBA00022679"/>
    </source>
</evidence>
<evidence type="ECO:0000313" key="5">
    <source>
        <dbReference type="EMBL" id="THG33388.1"/>
    </source>
</evidence>
<dbReference type="RefSeq" id="WP_136426170.1">
    <property type="nucleotide sequence ID" value="NZ_SSSM01000001.1"/>
</dbReference>
<comment type="caution">
    <text evidence="5">The sequence shown here is derived from an EMBL/GenBank/DDBJ whole genome shotgun (WGS) entry which is preliminary data.</text>
</comment>
<evidence type="ECO:0000256" key="3">
    <source>
        <dbReference type="ARBA" id="ARBA00038502"/>
    </source>
</evidence>
<protein>
    <submittedName>
        <fullName evidence="5">GNAT family N-acetyltransferase</fullName>
    </submittedName>
</protein>
<organism evidence="5 6">
    <name type="scientific">Naasia lichenicola</name>
    <dbReference type="NCBI Taxonomy" id="2565933"/>
    <lineage>
        <taxon>Bacteria</taxon>
        <taxon>Bacillati</taxon>
        <taxon>Actinomycetota</taxon>
        <taxon>Actinomycetes</taxon>
        <taxon>Micrococcales</taxon>
        <taxon>Microbacteriaceae</taxon>
        <taxon>Naasia</taxon>
    </lineage>
</organism>
<dbReference type="GO" id="GO:0005737">
    <property type="term" value="C:cytoplasm"/>
    <property type="evidence" value="ECO:0007669"/>
    <property type="project" value="TreeGrafter"/>
</dbReference>
<dbReference type="Gene3D" id="3.40.630.30">
    <property type="match status" value="1"/>
</dbReference>
<dbReference type="PANTHER" id="PTHR43792">
    <property type="entry name" value="GNAT FAMILY, PUTATIVE (AFU_ORTHOLOGUE AFUA_3G00765)-RELATED-RELATED"/>
    <property type="match status" value="1"/>
</dbReference>
<dbReference type="Proteomes" id="UP000309133">
    <property type="component" value="Unassembled WGS sequence"/>
</dbReference>
<dbReference type="CDD" id="cd04301">
    <property type="entry name" value="NAT_SF"/>
    <property type="match status" value="1"/>
</dbReference>